<dbReference type="SMART" id="SM00028">
    <property type="entry name" value="TPR"/>
    <property type="match status" value="5"/>
</dbReference>
<accession>A0A5C5VB38</accession>
<dbReference type="PANTHER" id="PTHR45586">
    <property type="entry name" value="TPR REPEAT-CONTAINING PROTEIN PA4667"/>
    <property type="match status" value="1"/>
</dbReference>
<name>A0A5C5VB38_9BACT</name>
<evidence type="ECO:0000313" key="4">
    <source>
        <dbReference type="EMBL" id="TWT35834.1"/>
    </source>
</evidence>
<dbReference type="InterPro" id="IPR051012">
    <property type="entry name" value="CellSynth/LPSAsmb/PSIAsmb"/>
</dbReference>
<sequence>MKSTVPLSLRPAPDWPMPDPSEASSDFAPRAGRGISPATRQRLEAVHTRAKACLERGDHDYAHDLLTQCIAEDPGSLIYAQTFRANITKKYAGSTKKSSRFSALMGGSSGKAAVAKAAGKGAWTEAFTAGCQALKKNPVDLPVLRELARGCGELGHVETQLFYLRWALDLDLHDDETNRLAGAALAGTRQFDQAIACWQRVLKQKPEDEEARRAISRLSVEQTLHEGGYNHEMLKGEGAAPDLPAVRVSDLAAKDRQPADAAADPDKASPAAVPQSKEELLELVEEEPDNIVAAFDLAQILHVAGESRQALSVLRRAAKHSPDAEAPEHSRLEDLQLRVAREQTKQAQEAAKAKRTPELIKAARQVVAESNLAELEVYSARAKRNPANTRAQYELGLRLKRSGDHREAIKAFQAARGDARRDADVQLQLGECFQFIEQFKLAASSYEAAVKASRPDQQHASEETHKLALYRAGVLALGLGDLDRAENRLTELAGLDFGYRDVGDRLDKITELRKNA</sequence>
<dbReference type="RefSeq" id="WP_146562272.1">
    <property type="nucleotide sequence ID" value="NZ_SIHJ01000001.1"/>
</dbReference>
<proteinExistence type="predicted"/>
<gene>
    <name evidence="4" type="ORF">KOR34_07290</name>
</gene>
<evidence type="ECO:0000313" key="5">
    <source>
        <dbReference type="Proteomes" id="UP000316714"/>
    </source>
</evidence>
<feature type="region of interest" description="Disordered" evidence="3">
    <location>
        <begin position="1"/>
        <end position="37"/>
    </location>
</feature>
<dbReference type="AlphaFoldDB" id="A0A5C5VB38"/>
<comment type="caution">
    <text evidence="4">The sequence shown here is derived from an EMBL/GenBank/DDBJ whole genome shotgun (WGS) entry which is preliminary data.</text>
</comment>
<dbReference type="EMBL" id="SIHJ01000001">
    <property type="protein sequence ID" value="TWT35834.1"/>
    <property type="molecule type" value="Genomic_DNA"/>
</dbReference>
<keyword evidence="5" id="KW-1185">Reference proteome</keyword>
<evidence type="ECO:0000256" key="1">
    <source>
        <dbReference type="ARBA" id="ARBA00022737"/>
    </source>
</evidence>
<feature type="region of interest" description="Disordered" evidence="3">
    <location>
        <begin position="254"/>
        <end position="277"/>
    </location>
</feature>
<keyword evidence="2" id="KW-0802">TPR repeat</keyword>
<evidence type="ECO:0000256" key="2">
    <source>
        <dbReference type="ARBA" id="ARBA00022803"/>
    </source>
</evidence>
<reference evidence="4 5" key="1">
    <citation type="submission" date="2019-02" db="EMBL/GenBank/DDBJ databases">
        <title>Deep-cultivation of Planctomycetes and their phenomic and genomic characterization uncovers novel biology.</title>
        <authorList>
            <person name="Wiegand S."/>
            <person name="Jogler M."/>
            <person name="Boedeker C."/>
            <person name="Pinto D."/>
            <person name="Vollmers J."/>
            <person name="Rivas-Marin E."/>
            <person name="Kohn T."/>
            <person name="Peeters S.H."/>
            <person name="Heuer A."/>
            <person name="Rast P."/>
            <person name="Oberbeckmann S."/>
            <person name="Bunk B."/>
            <person name="Jeske O."/>
            <person name="Meyerdierks A."/>
            <person name="Storesund J.E."/>
            <person name="Kallscheuer N."/>
            <person name="Luecker S."/>
            <person name="Lage O.M."/>
            <person name="Pohl T."/>
            <person name="Merkel B.J."/>
            <person name="Hornburger P."/>
            <person name="Mueller R.-W."/>
            <person name="Bruemmer F."/>
            <person name="Labrenz M."/>
            <person name="Spormann A.M."/>
            <person name="Op Den Camp H."/>
            <person name="Overmann J."/>
            <person name="Amann R."/>
            <person name="Jetten M.S.M."/>
            <person name="Mascher T."/>
            <person name="Medema M.H."/>
            <person name="Devos D.P."/>
            <person name="Kaster A.-K."/>
            <person name="Ovreas L."/>
            <person name="Rohde M."/>
            <person name="Galperin M.Y."/>
            <person name="Jogler C."/>
        </authorList>
    </citation>
    <scope>NUCLEOTIDE SEQUENCE [LARGE SCALE GENOMIC DNA]</scope>
    <source>
        <strain evidence="4 5">KOR34</strain>
    </source>
</reference>
<dbReference type="OrthoDB" id="212218at2"/>
<dbReference type="PANTHER" id="PTHR45586:SF14">
    <property type="entry name" value="TETRATRICOPEPTIDE TPR_2 REPEAT PROTEIN"/>
    <property type="match status" value="1"/>
</dbReference>
<organism evidence="4 5">
    <name type="scientific">Posidoniimonas corsicana</name>
    <dbReference type="NCBI Taxonomy" id="1938618"/>
    <lineage>
        <taxon>Bacteria</taxon>
        <taxon>Pseudomonadati</taxon>
        <taxon>Planctomycetota</taxon>
        <taxon>Planctomycetia</taxon>
        <taxon>Pirellulales</taxon>
        <taxon>Lacipirellulaceae</taxon>
        <taxon>Posidoniimonas</taxon>
    </lineage>
</organism>
<dbReference type="InterPro" id="IPR019734">
    <property type="entry name" value="TPR_rpt"/>
</dbReference>
<protein>
    <submittedName>
        <fullName evidence="4">Tetratricopeptide repeat protein</fullName>
    </submittedName>
</protein>
<dbReference type="SUPFAM" id="SSF48452">
    <property type="entry name" value="TPR-like"/>
    <property type="match status" value="2"/>
</dbReference>
<dbReference type="Gene3D" id="1.25.40.10">
    <property type="entry name" value="Tetratricopeptide repeat domain"/>
    <property type="match status" value="2"/>
</dbReference>
<evidence type="ECO:0000256" key="3">
    <source>
        <dbReference type="SAM" id="MobiDB-lite"/>
    </source>
</evidence>
<keyword evidence="1" id="KW-0677">Repeat</keyword>
<dbReference type="InterPro" id="IPR011990">
    <property type="entry name" value="TPR-like_helical_dom_sf"/>
</dbReference>
<dbReference type="Proteomes" id="UP000316714">
    <property type="component" value="Unassembled WGS sequence"/>
</dbReference>